<evidence type="ECO:0000256" key="2">
    <source>
        <dbReference type="ARBA" id="ARBA00023242"/>
    </source>
</evidence>
<dbReference type="OrthoDB" id="329666at2759"/>
<keyword evidence="2" id="KW-0539">Nucleus</keyword>
<evidence type="ECO:0000313" key="4">
    <source>
        <dbReference type="Proteomes" id="UP000813824"/>
    </source>
</evidence>
<reference evidence="3" key="1">
    <citation type="journal article" date="2021" name="New Phytol.">
        <title>Evolutionary innovations through gain and loss of genes in the ectomycorrhizal Boletales.</title>
        <authorList>
            <person name="Wu G."/>
            <person name="Miyauchi S."/>
            <person name="Morin E."/>
            <person name="Kuo A."/>
            <person name="Drula E."/>
            <person name="Varga T."/>
            <person name="Kohler A."/>
            <person name="Feng B."/>
            <person name="Cao Y."/>
            <person name="Lipzen A."/>
            <person name="Daum C."/>
            <person name="Hundley H."/>
            <person name="Pangilinan J."/>
            <person name="Johnson J."/>
            <person name="Barry K."/>
            <person name="LaButti K."/>
            <person name="Ng V."/>
            <person name="Ahrendt S."/>
            <person name="Min B."/>
            <person name="Choi I.G."/>
            <person name="Park H."/>
            <person name="Plett J.M."/>
            <person name="Magnuson J."/>
            <person name="Spatafora J.W."/>
            <person name="Nagy L.G."/>
            <person name="Henrissat B."/>
            <person name="Grigoriev I.V."/>
            <person name="Yang Z.L."/>
            <person name="Xu J."/>
            <person name="Martin F.M."/>
        </authorList>
    </citation>
    <scope>NUCLEOTIDE SEQUENCE</scope>
    <source>
        <strain evidence="3">KKN 215</strain>
    </source>
</reference>
<dbReference type="Proteomes" id="UP000813824">
    <property type="component" value="Unassembled WGS sequence"/>
</dbReference>
<comment type="caution">
    <text evidence="3">The sequence shown here is derived from an EMBL/GenBank/DDBJ whole genome shotgun (WGS) entry which is preliminary data.</text>
</comment>
<gene>
    <name evidence="3" type="ORF">BXZ70DRAFT_889732</name>
</gene>
<protein>
    <submittedName>
        <fullName evidence="3">Mini-chromosome maintenance replisome factor-domain-containing protein</fullName>
    </submittedName>
</protein>
<name>A0A8K0UUI6_9AGAR</name>
<dbReference type="Pfam" id="PF09739">
    <property type="entry name" value="MCM_bind"/>
    <property type="match status" value="2"/>
</dbReference>
<sequence>MVSAYLADALRDPTGELQELYTQSPFDNFPAEVAKHFSRVFERDEAFKQIPPLNLQNPPGKHDPRSLVRFRAMVQDPSSSSEMYLARTKSGKLSGWGIEVDDGDHHDVEVENLRECTVLWAISVPGESEWVSKALDVSEAAIYDTQVGQNLKATDIVTFVGILTNELMSLESEDESLVVPTLHVLFLAAPKHCSIPALYPSSTSQVRQQLIDWIAEEALGGDLNAAEWTLLLCLSKVQKRTPPLLQPSMTLSHFPLPPSASEGSPSTSSAPIMQKVLSILLPLVRTLPLSIDLLNRVAFEPESVNEDIHSGALQLPQGSVLLVTEHGVQEGKLVERGIMNVRALQDVMVSQHLAYSFPFSRFTFPTDITCIVTTEGSKSAFFKTDITVPLTITTTTNDTPNLYKPKHAIRLPSDSQLAAFRNLILGARTAKVEVTDTISTYIQQDFVSDRQRDKSITSEDLIRRMTIARLYALSCHSAELTADIWERAKALDEKRKTSLAQV</sequence>
<keyword evidence="4" id="KW-1185">Reference proteome</keyword>
<accession>A0A8K0UUI6</accession>
<proteinExistence type="predicted"/>
<dbReference type="PANTHER" id="PTHR13489">
    <property type="entry name" value="MINI-CHROMOSOME MAINTENANCE COMPLEX-BINDING PROTEIN"/>
    <property type="match status" value="1"/>
</dbReference>
<dbReference type="GO" id="GO:0003682">
    <property type="term" value="F:chromatin binding"/>
    <property type="evidence" value="ECO:0007669"/>
    <property type="project" value="TreeGrafter"/>
</dbReference>
<evidence type="ECO:0000313" key="3">
    <source>
        <dbReference type="EMBL" id="KAH8102871.1"/>
    </source>
</evidence>
<dbReference type="GO" id="GO:0005634">
    <property type="term" value="C:nucleus"/>
    <property type="evidence" value="ECO:0007669"/>
    <property type="project" value="UniProtKB-SubCell"/>
</dbReference>
<dbReference type="EMBL" id="JAEVFJ010000008">
    <property type="protein sequence ID" value="KAH8102871.1"/>
    <property type="molecule type" value="Genomic_DNA"/>
</dbReference>
<organism evidence="3 4">
    <name type="scientific">Cristinia sonorae</name>
    <dbReference type="NCBI Taxonomy" id="1940300"/>
    <lineage>
        <taxon>Eukaryota</taxon>
        <taxon>Fungi</taxon>
        <taxon>Dikarya</taxon>
        <taxon>Basidiomycota</taxon>
        <taxon>Agaricomycotina</taxon>
        <taxon>Agaricomycetes</taxon>
        <taxon>Agaricomycetidae</taxon>
        <taxon>Agaricales</taxon>
        <taxon>Pleurotineae</taxon>
        <taxon>Stephanosporaceae</taxon>
        <taxon>Cristinia</taxon>
    </lineage>
</organism>
<comment type="subcellular location">
    <subcellularLocation>
        <location evidence="1">Nucleus</location>
    </subcellularLocation>
</comment>
<evidence type="ECO:0000256" key="1">
    <source>
        <dbReference type="ARBA" id="ARBA00004123"/>
    </source>
</evidence>
<dbReference type="AlphaFoldDB" id="A0A8K0UUI6"/>
<dbReference type="PANTHER" id="PTHR13489:SF0">
    <property type="entry name" value="MINI-CHROMOSOME MAINTENANCE COMPLEX-BINDING PROTEIN"/>
    <property type="match status" value="1"/>
</dbReference>
<dbReference type="InterPro" id="IPR019140">
    <property type="entry name" value="MCM_complex-bd"/>
</dbReference>
<dbReference type="GO" id="GO:0006261">
    <property type="term" value="P:DNA-templated DNA replication"/>
    <property type="evidence" value="ECO:0007669"/>
    <property type="project" value="TreeGrafter"/>
</dbReference>